<evidence type="ECO:0000259" key="1">
    <source>
        <dbReference type="PROSITE" id="PS51186"/>
    </source>
</evidence>
<evidence type="ECO:0000313" key="3">
    <source>
        <dbReference type="Proteomes" id="UP001230220"/>
    </source>
</evidence>
<proteinExistence type="predicted"/>
<name>A0ABU0E0G6_9FIRM</name>
<dbReference type="Pfam" id="PF00583">
    <property type="entry name" value="Acetyltransf_1"/>
    <property type="match status" value="1"/>
</dbReference>
<dbReference type="SUPFAM" id="SSF55729">
    <property type="entry name" value="Acyl-CoA N-acyltransferases (Nat)"/>
    <property type="match status" value="1"/>
</dbReference>
<sequence>MKFEVATAQHIDELVQILEEAKINMERQNIYQWNKQYPNRELILNDIDKQELYILKDRTDTIVCMGTFSESSIKEITIPIDTKAVFIKRLIVKANTCGQGLAKELIDKYIDKCELKDRELYSCTNHTNLPMQRVLEKMNFRVVESFVIEERKAYGNFHLYYKKVGRID</sequence>
<organism evidence="2 3">
    <name type="scientific">Breznakia pachnodae</name>
    <dbReference type="NCBI Taxonomy" id="265178"/>
    <lineage>
        <taxon>Bacteria</taxon>
        <taxon>Bacillati</taxon>
        <taxon>Bacillota</taxon>
        <taxon>Erysipelotrichia</taxon>
        <taxon>Erysipelotrichales</taxon>
        <taxon>Erysipelotrichaceae</taxon>
        <taxon>Breznakia</taxon>
    </lineage>
</organism>
<dbReference type="InterPro" id="IPR016181">
    <property type="entry name" value="Acyl_CoA_acyltransferase"/>
</dbReference>
<keyword evidence="3" id="KW-1185">Reference proteome</keyword>
<gene>
    <name evidence="2" type="ORF">J2S15_001103</name>
</gene>
<dbReference type="PROSITE" id="PS51186">
    <property type="entry name" value="GNAT"/>
    <property type="match status" value="1"/>
</dbReference>
<dbReference type="InterPro" id="IPR000182">
    <property type="entry name" value="GNAT_dom"/>
</dbReference>
<reference evidence="2 3" key="1">
    <citation type="submission" date="2023-07" db="EMBL/GenBank/DDBJ databases">
        <title>Genomic Encyclopedia of Type Strains, Phase IV (KMG-IV): sequencing the most valuable type-strain genomes for metagenomic binning, comparative biology and taxonomic classification.</title>
        <authorList>
            <person name="Goeker M."/>
        </authorList>
    </citation>
    <scope>NUCLEOTIDE SEQUENCE [LARGE SCALE GENOMIC DNA]</scope>
    <source>
        <strain evidence="2 3">DSM 16784</strain>
    </source>
</reference>
<dbReference type="EMBL" id="JAUSUR010000001">
    <property type="protein sequence ID" value="MDQ0360372.1"/>
    <property type="molecule type" value="Genomic_DNA"/>
</dbReference>
<accession>A0ABU0E0G6</accession>
<feature type="domain" description="N-acetyltransferase" evidence="1">
    <location>
        <begin position="1"/>
        <end position="166"/>
    </location>
</feature>
<evidence type="ECO:0000313" key="2">
    <source>
        <dbReference type="EMBL" id="MDQ0360372.1"/>
    </source>
</evidence>
<dbReference type="RefSeq" id="WP_307406226.1">
    <property type="nucleotide sequence ID" value="NZ_JAUSUR010000001.1"/>
</dbReference>
<dbReference type="Proteomes" id="UP001230220">
    <property type="component" value="Unassembled WGS sequence"/>
</dbReference>
<dbReference type="Gene3D" id="3.40.630.30">
    <property type="match status" value="1"/>
</dbReference>
<protein>
    <submittedName>
        <fullName evidence="2">Ribosomal protein S18 acetylase RimI-like enzyme</fullName>
    </submittedName>
</protein>
<comment type="caution">
    <text evidence="2">The sequence shown here is derived from an EMBL/GenBank/DDBJ whole genome shotgun (WGS) entry which is preliminary data.</text>
</comment>